<keyword evidence="5" id="KW-1185">Reference proteome</keyword>
<evidence type="ECO:0000313" key="5">
    <source>
        <dbReference type="Proteomes" id="UP000014760"/>
    </source>
</evidence>
<gene>
    <name evidence="3" type="ORF">CAPTEDRAFT_197234</name>
</gene>
<protein>
    <recommendedName>
        <fullName evidence="2">Fibronectin type-III domain-containing protein</fullName>
    </recommendedName>
</protein>
<dbReference type="HOGENOM" id="CLU_890182_0_0_1"/>
<evidence type="ECO:0000313" key="4">
    <source>
        <dbReference type="EnsemblMetazoa" id="CapteP197234"/>
    </source>
</evidence>
<dbReference type="InterPro" id="IPR036116">
    <property type="entry name" value="FN3_sf"/>
</dbReference>
<reference evidence="3 5" key="2">
    <citation type="journal article" date="2013" name="Nature">
        <title>Insights into bilaterian evolution from three spiralian genomes.</title>
        <authorList>
            <person name="Simakov O."/>
            <person name="Marletaz F."/>
            <person name="Cho S.J."/>
            <person name="Edsinger-Gonzales E."/>
            <person name="Havlak P."/>
            <person name="Hellsten U."/>
            <person name="Kuo D.H."/>
            <person name="Larsson T."/>
            <person name="Lv J."/>
            <person name="Arendt D."/>
            <person name="Savage R."/>
            <person name="Osoegawa K."/>
            <person name="de Jong P."/>
            <person name="Grimwood J."/>
            <person name="Chapman J.A."/>
            <person name="Shapiro H."/>
            <person name="Aerts A."/>
            <person name="Otillar R.P."/>
            <person name="Terry A.Y."/>
            <person name="Boore J.L."/>
            <person name="Grigoriev I.V."/>
            <person name="Lindberg D.R."/>
            <person name="Seaver E.C."/>
            <person name="Weisblat D.A."/>
            <person name="Putnam N.H."/>
            <person name="Rokhsar D.S."/>
        </authorList>
    </citation>
    <scope>NUCLEOTIDE SEQUENCE</scope>
    <source>
        <strain evidence="3 5">I ESC-2004</strain>
    </source>
</reference>
<evidence type="ECO:0000256" key="1">
    <source>
        <dbReference type="SAM" id="MobiDB-lite"/>
    </source>
</evidence>
<evidence type="ECO:0000313" key="3">
    <source>
        <dbReference type="EMBL" id="ELT98150.1"/>
    </source>
</evidence>
<dbReference type="SUPFAM" id="SSF49265">
    <property type="entry name" value="Fibronectin type III"/>
    <property type="match status" value="1"/>
</dbReference>
<evidence type="ECO:0000259" key="2">
    <source>
        <dbReference type="SMART" id="SM00060"/>
    </source>
</evidence>
<dbReference type="SMART" id="SM00060">
    <property type="entry name" value="FN3"/>
    <property type="match status" value="2"/>
</dbReference>
<organism evidence="3">
    <name type="scientific">Capitella teleta</name>
    <name type="common">Polychaete worm</name>
    <dbReference type="NCBI Taxonomy" id="283909"/>
    <lineage>
        <taxon>Eukaryota</taxon>
        <taxon>Metazoa</taxon>
        <taxon>Spiralia</taxon>
        <taxon>Lophotrochozoa</taxon>
        <taxon>Annelida</taxon>
        <taxon>Polychaeta</taxon>
        <taxon>Sedentaria</taxon>
        <taxon>Scolecida</taxon>
        <taxon>Capitellidae</taxon>
        <taxon>Capitella</taxon>
    </lineage>
</organism>
<name>R7U4Q8_CAPTE</name>
<dbReference type="Gene3D" id="2.60.40.10">
    <property type="entry name" value="Immunoglobulins"/>
    <property type="match status" value="2"/>
</dbReference>
<feature type="domain" description="Fibronectin type-III" evidence="2">
    <location>
        <begin position="202"/>
        <end position="297"/>
    </location>
</feature>
<sequence length="313" mass="33532">NPSLGGIRPSVAQLNESAVTVTWTQDAKIPEKYAQYFGYRVDYAVGSFASGGSTLGPTVAHDAAKKNQSLVVSNISAYKQYAFKVVPYREIGDERQYGFGSEAANIQLTTTAAAIPETATTPTSSSTASSNIKTTTKASKTVLPTDPNQTTKQTCEAGSFGVGCSEKCDENCKNDLCSADDGRCSEGCELWFVGDKCQDELRIPSLGNIHSSVAQLNESAVTVTWTQDAKIPEKYAQYFGYRIEYAVGSFASGGSTLGPTVAHDAAKKHQSLVVSNISAYKQYAFKVVPYREMGGERQYGYGSKAANIQLTTT</sequence>
<accession>R7U4Q8</accession>
<feature type="compositionally biased region" description="Low complexity" evidence="1">
    <location>
        <begin position="118"/>
        <end position="141"/>
    </location>
</feature>
<dbReference type="InterPro" id="IPR013783">
    <property type="entry name" value="Ig-like_fold"/>
</dbReference>
<feature type="domain" description="Fibronectin type-III" evidence="2">
    <location>
        <begin position="2"/>
        <end position="94"/>
    </location>
</feature>
<dbReference type="EnsemblMetazoa" id="CapteT197234">
    <property type="protein sequence ID" value="CapteP197234"/>
    <property type="gene ID" value="CapteG197234"/>
</dbReference>
<feature type="non-terminal residue" evidence="3">
    <location>
        <position position="1"/>
    </location>
</feature>
<feature type="non-terminal residue" evidence="3">
    <location>
        <position position="313"/>
    </location>
</feature>
<dbReference type="AlphaFoldDB" id="R7U4Q8"/>
<dbReference type="Proteomes" id="UP000014760">
    <property type="component" value="Unassembled WGS sequence"/>
</dbReference>
<dbReference type="EMBL" id="AMQN01027226">
    <property type="status" value="NOT_ANNOTATED_CDS"/>
    <property type="molecule type" value="Genomic_DNA"/>
</dbReference>
<feature type="region of interest" description="Disordered" evidence="1">
    <location>
        <begin position="118"/>
        <end position="145"/>
    </location>
</feature>
<proteinExistence type="predicted"/>
<reference evidence="5" key="1">
    <citation type="submission" date="2012-12" db="EMBL/GenBank/DDBJ databases">
        <authorList>
            <person name="Hellsten U."/>
            <person name="Grimwood J."/>
            <person name="Chapman J.A."/>
            <person name="Shapiro H."/>
            <person name="Aerts A."/>
            <person name="Otillar R.P."/>
            <person name="Terry A.Y."/>
            <person name="Boore J.L."/>
            <person name="Simakov O."/>
            <person name="Marletaz F."/>
            <person name="Cho S.-J."/>
            <person name="Edsinger-Gonzales E."/>
            <person name="Havlak P."/>
            <person name="Kuo D.-H."/>
            <person name="Larsson T."/>
            <person name="Lv J."/>
            <person name="Arendt D."/>
            <person name="Savage R."/>
            <person name="Osoegawa K."/>
            <person name="de Jong P."/>
            <person name="Lindberg D.R."/>
            <person name="Seaver E.C."/>
            <person name="Weisblat D.A."/>
            <person name="Putnam N.H."/>
            <person name="Grigoriev I.V."/>
            <person name="Rokhsar D.S."/>
        </authorList>
    </citation>
    <scope>NUCLEOTIDE SEQUENCE</scope>
    <source>
        <strain evidence="5">I ESC-2004</strain>
    </source>
</reference>
<dbReference type="OrthoDB" id="10252017at2759"/>
<dbReference type="InterPro" id="IPR003961">
    <property type="entry name" value="FN3_dom"/>
</dbReference>
<dbReference type="EMBL" id="KB308226">
    <property type="protein sequence ID" value="ELT98150.1"/>
    <property type="molecule type" value="Genomic_DNA"/>
</dbReference>
<dbReference type="EMBL" id="AMQN01027227">
    <property type="status" value="NOT_ANNOTATED_CDS"/>
    <property type="molecule type" value="Genomic_DNA"/>
</dbReference>
<reference evidence="4" key="3">
    <citation type="submission" date="2015-06" db="UniProtKB">
        <authorList>
            <consortium name="EnsemblMetazoa"/>
        </authorList>
    </citation>
    <scope>IDENTIFICATION</scope>
</reference>
<dbReference type="CDD" id="cd00063">
    <property type="entry name" value="FN3"/>
    <property type="match status" value="1"/>
</dbReference>